<feature type="chain" id="PRO_5038839104" description="DUF3558 domain-containing protein" evidence="2">
    <location>
        <begin position="22"/>
        <end position="374"/>
    </location>
</feature>
<comment type="caution">
    <text evidence="3">The sequence shown here is derived from an EMBL/GenBank/DDBJ whole genome shotgun (WGS) entry which is preliminary data.</text>
</comment>
<protein>
    <recommendedName>
        <fullName evidence="5">DUF3558 domain-containing protein</fullName>
    </recommendedName>
</protein>
<evidence type="ECO:0008006" key="5">
    <source>
        <dbReference type="Google" id="ProtNLM"/>
    </source>
</evidence>
<dbReference type="RefSeq" id="WP_130342184.1">
    <property type="nucleotide sequence ID" value="NZ_SGWQ01000001.1"/>
</dbReference>
<dbReference type="PROSITE" id="PS51257">
    <property type="entry name" value="PROKAR_LIPOPROTEIN"/>
    <property type="match status" value="1"/>
</dbReference>
<evidence type="ECO:0000313" key="3">
    <source>
        <dbReference type="EMBL" id="RZS44507.1"/>
    </source>
</evidence>
<dbReference type="AlphaFoldDB" id="A0A4Q7L5C2"/>
<organism evidence="3 4">
    <name type="scientific">Herbihabitans rhizosphaerae</name>
    <dbReference type="NCBI Taxonomy" id="1872711"/>
    <lineage>
        <taxon>Bacteria</taxon>
        <taxon>Bacillati</taxon>
        <taxon>Actinomycetota</taxon>
        <taxon>Actinomycetes</taxon>
        <taxon>Pseudonocardiales</taxon>
        <taxon>Pseudonocardiaceae</taxon>
        <taxon>Herbihabitans</taxon>
    </lineage>
</organism>
<dbReference type="OrthoDB" id="4516394at2"/>
<proteinExistence type="predicted"/>
<dbReference type="EMBL" id="SGWQ01000001">
    <property type="protein sequence ID" value="RZS44507.1"/>
    <property type="molecule type" value="Genomic_DNA"/>
</dbReference>
<feature type="region of interest" description="Disordered" evidence="1">
    <location>
        <begin position="29"/>
        <end position="60"/>
    </location>
</feature>
<accession>A0A4Q7L5C2</accession>
<keyword evidence="2" id="KW-0732">Signal</keyword>
<sequence>MNRLKNRLGLLAVLSAAALMAGCATTVSGTASPAGEPAASGQKAPPAAEPTDTPPSTPVNADELMRKIRDASVCDIHDVEALAKFGAQREAEGARRVFNECWARAKNPNEPFSYLFDLKVGVEFGQKERTENAPEPADGRTLHNYRYNKEKQDECMYYAPYPGADFAVSLRARKVPAKGAPDQVWPERCQEAKSYLLRIMPKAEAFTPRSKPSTIPVVGKDPCARKDVLLGQYPDYQSGVSYVSPYQCRIRLFRPGNPVALNVSVYWKIDAVPRLEKTDQGVGTWEAAATRVGRFNAVKMVSAGRGPGGVQTGGSCGYALIVEPAPPEDQNGAVLAKVDLNDDFRAASFPPGANVPPPSCEPLTRFAEAVAGQL</sequence>
<evidence type="ECO:0000256" key="2">
    <source>
        <dbReference type="SAM" id="SignalP"/>
    </source>
</evidence>
<evidence type="ECO:0000256" key="1">
    <source>
        <dbReference type="SAM" id="MobiDB-lite"/>
    </source>
</evidence>
<name>A0A4Q7L5C2_9PSEU</name>
<gene>
    <name evidence="3" type="ORF">EV193_101383</name>
</gene>
<evidence type="ECO:0000313" key="4">
    <source>
        <dbReference type="Proteomes" id="UP000294257"/>
    </source>
</evidence>
<dbReference type="Proteomes" id="UP000294257">
    <property type="component" value="Unassembled WGS sequence"/>
</dbReference>
<reference evidence="3 4" key="1">
    <citation type="submission" date="2019-02" db="EMBL/GenBank/DDBJ databases">
        <title>Genomic Encyclopedia of Type Strains, Phase IV (KMG-IV): sequencing the most valuable type-strain genomes for metagenomic binning, comparative biology and taxonomic classification.</title>
        <authorList>
            <person name="Goeker M."/>
        </authorList>
    </citation>
    <scope>NUCLEOTIDE SEQUENCE [LARGE SCALE GENOMIC DNA]</scope>
    <source>
        <strain evidence="3 4">DSM 101727</strain>
    </source>
</reference>
<feature type="signal peptide" evidence="2">
    <location>
        <begin position="1"/>
        <end position="21"/>
    </location>
</feature>
<keyword evidence="4" id="KW-1185">Reference proteome</keyword>